<dbReference type="GO" id="GO:0005121">
    <property type="term" value="F:Toll binding"/>
    <property type="evidence" value="ECO:0007669"/>
    <property type="project" value="TreeGrafter"/>
</dbReference>
<accession>A0A8J2WBH4</accession>
<dbReference type="AlphaFoldDB" id="A0A8J2WBH4"/>
<evidence type="ECO:0000256" key="1">
    <source>
        <dbReference type="ARBA" id="ARBA00022729"/>
    </source>
</evidence>
<dbReference type="GO" id="GO:0021556">
    <property type="term" value="P:central nervous system formation"/>
    <property type="evidence" value="ECO:0007669"/>
    <property type="project" value="TreeGrafter"/>
</dbReference>
<evidence type="ECO:0000313" key="7">
    <source>
        <dbReference type="Proteomes" id="UP000789390"/>
    </source>
</evidence>
<keyword evidence="7" id="KW-1185">Reference proteome</keyword>
<dbReference type="GO" id="GO:0045087">
    <property type="term" value="P:innate immune response"/>
    <property type="evidence" value="ECO:0007669"/>
    <property type="project" value="TreeGrafter"/>
</dbReference>
<keyword evidence="2" id="KW-1015">Disulfide bond</keyword>
<reference evidence="6" key="1">
    <citation type="submission" date="2021-11" db="EMBL/GenBank/DDBJ databases">
        <authorList>
            <person name="Schell T."/>
        </authorList>
    </citation>
    <scope>NUCLEOTIDE SEQUENCE</scope>
    <source>
        <strain evidence="6">M5</strain>
    </source>
</reference>
<organism evidence="6 7">
    <name type="scientific">Daphnia galeata</name>
    <dbReference type="NCBI Taxonomy" id="27404"/>
    <lineage>
        <taxon>Eukaryota</taxon>
        <taxon>Metazoa</taxon>
        <taxon>Ecdysozoa</taxon>
        <taxon>Arthropoda</taxon>
        <taxon>Crustacea</taxon>
        <taxon>Branchiopoda</taxon>
        <taxon>Diplostraca</taxon>
        <taxon>Cladocera</taxon>
        <taxon>Anomopoda</taxon>
        <taxon>Daphniidae</taxon>
        <taxon>Daphnia</taxon>
    </lineage>
</organism>
<dbReference type="InterPro" id="IPR032104">
    <property type="entry name" value="Spaetzle"/>
</dbReference>
<dbReference type="Gene3D" id="2.10.90.10">
    <property type="entry name" value="Cystine-knot cytokines"/>
    <property type="match status" value="1"/>
</dbReference>
<proteinExistence type="predicted"/>
<evidence type="ECO:0000259" key="5">
    <source>
        <dbReference type="Pfam" id="PF16077"/>
    </source>
</evidence>
<gene>
    <name evidence="6" type="ORF">DGAL_LOCUS15307</name>
</gene>
<keyword evidence="1 4" id="KW-0732">Signal</keyword>
<evidence type="ECO:0000256" key="2">
    <source>
        <dbReference type="ARBA" id="ARBA00023157"/>
    </source>
</evidence>
<dbReference type="PANTHER" id="PTHR23199">
    <property type="entry name" value="NEUROTROPHIN 1-RELATED"/>
    <property type="match status" value="1"/>
</dbReference>
<dbReference type="Pfam" id="PF16077">
    <property type="entry name" value="Spaetzle"/>
    <property type="match status" value="1"/>
</dbReference>
<dbReference type="GO" id="GO:0005615">
    <property type="term" value="C:extracellular space"/>
    <property type="evidence" value="ECO:0007669"/>
    <property type="project" value="UniProtKB-ARBA"/>
</dbReference>
<evidence type="ECO:0000256" key="3">
    <source>
        <dbReference type="ARBA" id="ARBA00023180"/>
    </source>
</evidence>
<comment type="caution">
    <text evidence="6">The sequence shown here is derived from an EMBL/GenBank/DDBJ whole genome shotgun (WGS) entry which is preliminary data.</text>
</comment>
<name>A0A8J2WBH4_9CRUS</name>
<evidence type="ECO:0000256" key="4">
    <source>
        <dbReference type="SAM" id="SignalP"/>
    </source>
</evidence>
<dbReference type="PANTHER" id="PTHR23199:SF12">
    <property type="entry name" value="NEUROTROPHIN 1-RELATED"/>
    <property type="match status" value="1"/>
</dbReference>
<dbReference type="EMBL" id="CAKKLH010000315">
    <property type="protein sequence ID" value="CAH0111657.1"/>
    <property type="molecule type" value="Genomic_DNA"/>
</dbReference>
<evidence type="ECO:0000313" key="6">
    <source>
        <dbReference type="EMBL" id="CAH0111657.1"/>
    </source>
</evidence>
<dbReference type="InterPro" id="IPR052444">
    <property type="entry name" value="Spz/Toll_ligand-like"/>
</dbReference>
<feature type="signal peptide" evidence="4">
    <location>
        <begin position="1"/>
        <end position="17"/>
    </location>
</feature>
<dbReference type="InterPro" id="IPR029034">
    <property type="entry name" value="Cystine-knot_cytokine"/>
</dbReference>
<sequence length="186" mass="21180">MNFLLFVVFLLPSAVVPNVIRNGTQSVTFCNPKASPPCIDEKFGFCISDDDYPMDDIQAAIEESAESAEKFKLKTVPNPRPKKETGCQTINLLVKPLRLRNIDGNWRVIVQDASDIFQREEIAICTHLNVSCQRINRKSSSEQCHKNRRCHHKFSNRKLLTFDPCNPHRGISVESFKLQSACDCRL</sequence>
<keyword evidence="3" id="KW-0325">Glycoprotein</keyword>
<protein>
    <recommendedName>
        <fullName evidence="5">Spaetzle domain-containing protein</fullName>
    </recommendedName>
</protein>
<feature type="chain" id="PRO_5035301415" description="Spaetzle domain-containing protein" evidence="4">
    <location>
        <begin position="18"/>
        <end position="186"/>
    </location>
</feature>
<dbReference type="OrthoDB" id="6359065at2759"/>
<feature type="domain" description="Spaetzle" evidence="5">
    <location>
        <begin position="86"/>
        <end position="185"/>
    </location>
</feature>
<dbReference type="Proteomes" id="UP000789390">
    <property type="component" value="Unassembled WGS sequence"/>
</dbReference>
<dbReference type="GO" id="GO:0008083">
    <property type="term" value="F:growth factor activity"/>
    <property type="evidence" value="ECO:0007669"/>
    <property type="project" value="TreeGrafter"/>
</dbReference>
<dbReference type="SUPFAM" id="SSF57501">
    <property type="entry name" value="Cystine-knot cytokines"/>
    <property type="match status" value="1"/>
</dbReference>